<evidence type="ECO:0000256" key="3">
    <source>
        <dbReference type="ARBA" id="ARBA00022695"/>
    </source>
</evidence>
<reference evidence="8" key="1">
    <citation type="submission" date="2022-05" db="EMBL/GenBank/DDBJ databases">
        <authorList>
            <person name="Pankratov T."/>
        </authorList>
    </citation>
    <scope>NUCLEOTIDE SEQUENCE</scope>
    <source>
        <strain evidence="8">BP6-180914</strain>
    </source>
</reference>
<evidence type="ECO:0000256" key="1">
    <source>
        <dbReference type="ARBA" id="ARBA00012417"/>
    </source>
</evidence>
<evidence type="ECO:0000313" key="9">
    <source>
        <dbReference type="Proteomes" id="UP001165667"/>
    </source>
</evidence>
<dbReference type="GO" id="GO:0006261">
    <property type="term" value="P:DNA-templated DNA replication"/>
    <property type="evidence" value="ECO:0007669"/>
    <property type="project" value="TreeGrafter"/>
</dbReference>
<evidence type="ECO:0000256" key="2">
    <source>
        <dbReference type="ARBA" id="ARBA00022679"/>
    </source>
</evidence>
<protein>
    <recommendedName>
        <fullName evidence="1">DNA-directed DNA polymerase</fullName>
        <ecNumber evidence="1">2.7.7.7</ecNumber>
    </recommendedName>
</protein>
<evidence type="ECO:0000256" key="7">
    <source>
        <dbReference type="ARBA" id="ARBA00049244"/>
    </source>
</evidence>
<proteinExistence type="inferred from homology"/>
<comment type="similarity">
    <text evidence="6">Belongs to the DNA polymerase HolA subunit family.</text>
</comment>
<dbReference type="EMBL" id="JAMOIM010000012">
    <property type="protein sequence ID" value="MCW6509974.1"/>
    <property type="molecule type" value="Genomic_DNA"/>
</dbReference>
<dbReference type="Gene3D" id="3.40.50.300">
    <property type="entry name" value="P-loop containing nucleotide triphosphate hydrolases"/>
    <property type="match status" value="1"/>
</dbReference>
<keyword evidence="9" id="KW-1185">Reference proteome</keyword>
<dbReference type="GO" id="GO:0003887">
    <property type="term" value="F:DNA-directed DNA polymerase activity"/>
    <property type="evidence" value="ECO:0007669"/>
    <property type="project" value="UniProtKB-KW"/>
</dbReference>
<accession>A0AA41YWP3</accession>
<dbReference type="Proteomes" id="UP001165667">
    <property type="component" value="Unassembled WGS sequence"/>
</dbReference>
<comment type="caution">
    <text evidence="8">The sequence shown here is derived from an EMBL/GenBank/DDBJ whole genome shotgun (WGS) entry which is preliminary data.</text>
</comment>
<evidence type="ECO:0000313" key="8">
    <source>
        <dbReference type="EMBL" id="MCW6509974.1"/>
    </source>
</evidence>
<dbReference type="Gene3D" id="1.10.8.60">
    <property type="match status" value="1"/>
</dbReference>
<keyword evidence="3 8" id="KW-0548">Nucleotidyltransferase</keyword>
<keyword evidence="5" id="KW-0239">DNA-directed DNA polymerase</keyword>
<dbReference type="NCBIfam" id="TIGR01128">
    <property type="entry name" value="holA"/>
    <property type="match status" value="1"/>
</dbReference>
<dbReference type="GO" id="GO:0009360">
    <property type="term" value="C:DNA polymerase III complex"/>
    <property type="evidence" value="ECO:0007669"/>
    <property type="project" value="TreeGrafter"/>
</dbReference>
<dbReference type="PANTHER" id="PTHR34388">
    <property type="entry name" value="DNA POLYMERASE III SUBUNIT DELTA"/>
    <property type="match status" value="1"/>
</dbReference>
<dbReference type="EC" id="2.7.7.7" evidence="1"/>
<gene>
    <name evidence="8" type="primary">holA</name>
    <name evidence="8" type="ORF">M8523_18295</name>
</gene>
<dbReference type="InterPro" id="IPR008921">
    <property type="entry name" value="DNA_pol3_clamp-load_cplx_C"/>
</dbReference>
<dbReference type="InterPro" id="IPR005790">
    <property type="entry name" value="DNA_polIII_delta"/>
</dbReference>
<keyword evidence="2 8" id="KW-0808">Transferase</keyword>
<dbReference type="InterPro" id="IPR027417">
    <property type="entry name" value="P-loop_NTPase"/>
</dbReference>
<evidence type="ECO:0000256" key="5">
    <source>
        <dbReference type="ARBA" id="ARBA00022932"/>
    </source>
</evidence>
<sequence>MVAVKSHEAERFLSRDLPGFSLFLVFGADTGLISERVRAIVKALVDDPADPFQLVRLAGDEIARDPGRLADEAGTIPLFGGRRAVLVDAGTKTIAPAVESLLDGPAASPVVIEAGALKKDAPLRKVVERSRVAAAIECYPDEERDVLRLIDGEMAAAGLRIDPEARQMLVTLLGADRLASRSELAKLALYARGEGHVTVETIEAVVTDASAVASDALVDAAFTGDLAGLDAGLRRSVTNSGEAGTTLSAALRHAVWLHRAKLDLANGGSLEGVLSQLARHGISFKRKGAIERQLRNAGSEALFRAVTRLGEAVGQARRNPDLAQSLAGRALWSVALALRAPRPGGA</sequence>
<comment type="catalytic activity">
    <reaction evidence="7">
        <text>DNA(n) + a 2'-deoxyribonucleoside 5'-triphosphate = DNA(n+1) + diphosphate</text>
        <dbReference type="Rhea" id="RHEA:22508"/>
        <dbReference type="Rhea" id="RHEA-COMP:17339"/>
        <dbReference type="Rhea" id="RHEA-COMP:17340"/>
        <dbReference type="ChEBI" id="CHEBI:33019"/>
        <dbReference type="ChEBI" id="CHEBI:61560"/>
        <dbReference type="ChEBI" id="CHEBI:173112"/>
        <dbReference type="EC" id="2.7.7.7"/>
    </reaction>
</comment>
<evidence type="ECO:0000256" key="4">
    <source>
        <dbReference type="ARBA" id="ARBA00022705"/>
    </source>
</evidence>
<dbReference type="PANTHER" id="PTHR34388:SF1">
    <property type="entry name" value="DNA POLYMERASE III SUBUNIT DELTA"/>
    <property type="match status" value="1"/>
</dbReference>
<name>A0AA41YWP3_9HYPH</name>
<dbReference type="AlphaFoldDB" id="A0AA41YWP3"/>
<evidence type="ECO:0000256" key="6">
    <source>
        <dbReference type="ARBA" id="ARBA00034754"/>
    </source>
</evidence>
<dbReference type="SUPFAM" id="SSF52540">
    <property type="entry name" value="P-loop containing nucleoside triphosphate hydrolases"/>
    <property type="match status" value="1"/>
</dbReference>
<dbReference type="GO" id="GO:0003677">
    <property type="term" value="F:DNA binding"/>
    <property type="evidence" value="ECO:0007669"/>
    <property type="project" value="InterPro"/>
</dbReference>
<dbReference type="RefSeq" id="WP_282586342.1">
    <property type="nucleotide sequence ID" value="NZ_JAMOIM010000012.1"/>
</dbReference>
<organism evidence="8 9">
    <name type="scientific">Lichenifustis flavocetrariae</name>
    <dbReference type="NCBI Taxonomy" id="2949735"/>
    <lineage>
        <taxon>Bacteria</taxon>
        <taxon>Pseudomonadati</taxon>
        <taxon>Pseudomonadota</taxon>
        <taxon>Alphaproteobacteria</taxon>
        <taxon>Hyphomicrobiales</taxon>
        <taxon>Lichenihabitantaceae</taxon>
        <taxon>Lichenifustis</taxon>
    </lineage>
</organism>
<dbReference type="SUPFAM" id="SSF48019">
    <property type="entry name" value="post-AAA+ oligomerization domain-like"/>
    <property type="match status" value="1"/>
</dbReference>
<keyword evidence="4" id="KW-0235">DNA replication</keyword>